<dbReference type="AlphaFoldDB" id="A0A939JW44"/>
<dbReference type="SMART" id="SM00895">
    <property type="entry name" value="FCD"/>
    <property type="match status" value="1"/>
</dbReference>
<accession>A0A939JW44</accession>
<keyword evidence="6" id="KW-1185">Reference proteome</keyword>
<dbReference type="SMART" id="SM00345">
    <property type="entry name" value="HTH_GNTR"/>
    <property type="match status" value="1"/>
</dbReference>
<name>A0A939JW44_9HYPH</name>
<dbReference type="InterPro" id="IPR011711">
    <property type="entry name" value="GntR_C"/>
</dbReference>
<organism evidence="5 6">
    <name type="scientific">Jiella flava</name>
    <dbReference type="NCBI Taxonomy" id="2816857"/>
    <lineage>
        <taxon>Bacteria</taxon>
        <taxon>Pseudomonadati</taxon>
        <taxon>Pseudomonadota</taxon>
        <taxon>Alphaproteobacteria</taxon>
        <taxon>Hyphomicrobiales</taxon>
        <taxon>Aurantimonadaceae</taxon>
        <taxon>Jiella</taxon>
    </lineage>
</organism>
<dbReference type="Pfam" id="PF00392">
    <property type="entry name" value="GntR"/>
    <property type="match status" value="1"/>
</dbReference>
<evidence type="ECO:0000256" key="2">
    <source>
        <dbReference type="ARBA" id="ARBA00023125"/>
    </source>
</evidence>
<reference evidence="5" key="1">
    <citation type="submission" date="2021-03" db="EMBL/GenBank/DDBJ databases">
        <title>Whole genome sequence of Jiella sp. CQZ9-1.</title>
        <authorList>
            <person name="Tuo L."/>
        </authorList>
    </citation>
    <scope>NUCLEOTIDE SEQUENCE</scope>
    <source>
        <strain evidence="5">CQZ9-1</strain>
    </source>
</reference>
<dbReference type="Gene3D" id="1.10.10.10">
    <property type="entry name" value="Winged helix-like DNA-binding domain superfamily/Winged helix DNA-binding domain"/>
    <property type="match status" value="1"/>
</dbReference>
<dbReference type="RefSeq" id="WP_207257907.1">
    <property type="nucleotide sequence ID" value="NZ_JAFMPP010000008.1"/>
</dbReference>
<evidence type="ECO:0000256" key="1">
    <source>
        <dbReference type="ARBA" id="ARBA00023015"/>
    </source>
</evidence>
<protein>
    <submittedName>
        <fullName evidence="5">GntR family transcriptional regulator</fullName>
    </submittedName>
</protein>
<dbReference type="SUPFAM" id="SSF48008">
    <property type="entry name" value="GntR ligand-binding domain-like"/>
    <property type="match status" value="1"/>
</dbReference>
<dbReference type="Gene3D" id="1.20.120.530">
    <property type="entry name" value="GntR ligand-binding domain-like"/>
    <property type="match status" value="1"/>
</dbReference>
<evidence type="ECO:0000313" key="5">
    <source>
        <dbReference type="EMBL" id="MBO0663124.1"/>
    </source>
</evidence>
<dbReference type="InterPro" id="IPR008920">
    <property type="entry name" value="TF_FadR/GntR_C"/>
</dbReference>
<dbReference type="Pfam" id="PF07729">
    <property type="entry name" value="FCD"/>
    <property type="match status" value="1"/>
</dbReference>
<dbReference type="SUPFAM" id="SSF46785">
    <property type="entry name" value="Winged helix' DNA-binding domain"/>
    <property type="match status" value="1"/>
</dbReference>
<sequence>MDKPEFRSLNDQAYERIKQGLMAATFRPGQVLVIRTLAAEYGVSATPVREALQRLVAERLLVMQANRSIAVPELSLDAYLELLRIRCELEGLAAELAASRAEADGLQGLAALIEAIDGVVAKQDHAEYRRLNQAFHFALYAEARSPRLSGMIRDLWGQTGPYVSELVVSGRYGSQANVAHKRILSALQVGDGMAARAGLIADLASASEYILPSLLRMEAERRERPRVFAAAGGVAAKAEPR</sequence>
<keyword evidence="1" id="KW-0805">Transcription regulation</keyword>
<dbReference type="Proteomes" id="UP000664122">
    <property type="component" value="Unassembled WGS sequence"/>
</dbReference>
<dbReference type="PANTHER" id="PTHR43537:SF39">
    <property type="entry name" value="HTH-TYPE TRANSCRIPTIONAL REGULATOR MCBR"/>
    <property type="match status" value="1"/>
</dbReference>
<keyword evidence="2" id="KW-0238">DNA-binding</keyword>
<dbReference type="PANTHER" id="PTHR43537">
    <property type="entry name" value="TRANSCRIPTIONAL REGULATOR, GNTR FAMILY"/>
    <property type="match status" value="1"/>
</dbReference>
<gene>
    <name evidence="5" type="ORF">J1C48_11095</name>
</gene>
<dbReference type="PROSITE" id="PS50949">
    <property type="entry name" value="HTH_GNTR"/>
    <property type="match status" value="1"/>
</dbReference>
<dbReference type="GO" id="GO:0003700">
    <property type="term" value="F:DNA-binding transcription factor activity"/>
    <property type="evidence" value="ECO:0007669"/>
    <property type="project" value="InterPro"/>
</dbReference>
<dbReference type="InterPro" id="IPR000524">
    <property type="entry name" value="Tscrpt_reg_HTH_GntR"/>
</dbReference>
<comment type="caution">
    <text evidence="5">The sequence shown here is derived from an EMBL/GenBank/DDBJ whole genome shotgun (WGS) entry which is preliminary data.</text>
</comment>
<dbReference type="EMBL" id="JAFMPP010000008">
    <property type="protein sequence ID" value="MBO0663124.1"/>
    <property type="molecule type" value="Genomic_DNA"/>
</dbReference>
<evidence type="ECO:0000259" key="4">
    <source>
        <dbReference type="PROSITE" id="PS50949"/>
    </source>
</evidence>
<evidence type="ECO:0000256" key="3">
    <source>
        <dbReference type="ARBA" id="ARBA00023163"/>
    </source>
</evidence>
<dbReference type="InterPro" id="IPR036388">
    <property type="entry name" value="WH-like_DNA-bd_sf"/>
</dbReference>
<feature type="domain" description="HTH gntR-type" evidence="4">
    <location>
        <begin position="7"/>
        <end position="74"/>
    </location>
</feature>
<evidence type="ECO:0000313" key="6">
    <source>
        <dbReference type="Proteomes" id="UP000664122"/>
    </source>
</evidence>
<keyword evidence="3" id="KW-0804">Transcription</keyword>
<dbReference type="InterPro" id="IPR036390">
    <property type="entry name" value="WH_DNA-bd_sf"/>
</dbReference>
<proteinExistence type="predicted"/>
<dbReference type="GO" id="GO:0003677">
    <property type="term" value="F:DNA binding"/>
    <property type="evidence" value="ECO:0007669"/>
    <property type="project" value="UniProtKB-KW"/>
</dbReference>